<dbReference type="Pfam" id="PF05380">
    <property type="entry name" value="Peptidase_A17"/>
    <property type="match status" value="1"/>
</dbReference>
<protein>
    <submittedName>
        <fullName evidence="1">Integrase catalytic domain-containing protein</fullName>
    </submittedName>
</protein>
<dbReference type="OrthoDB" id="6431507at2759"/>
<reference evidence="1" key="1">
    <citation type="submission" date="2020-07" db="EMBL/GenBank/DDBJ databases">
        <title>Multicomponent nature underlies the extraordinary mechanical properties of spider dragline silk.</title>
        <authorList>
            <person name="Kono N."/>
            <person name="Nakamura H."/>
            <person name="Mori M."/>
            <person name="Yoshida Y."/>
            <person name="Ohtoshi R."/>
            <person name="Malay A.D."/>
            <person name="Moran D.A.P."/>
            <person name="Tomita M."/>
            <person name="Numata K."/>
            <person name="Arakawa K."/>
        </authorList>
    </citation>
    <scope>NUCLEOTIDE SEQUENCE</scope>
</reference>
<dbReference type="InterPro" id="IPR043502">
    <property type="entry name" value="DNA/RNA_pol_sf"/>
</dbReference>
<dbReference type="EMBL" id="BMAO01009829">
    <property type="protein sequence ID" value="GFR33572.1"/>
    <property type="molecule type" value="Genomic_DNA"/>
</dbReference>
<evidence type="ECO:0000313" key="2">
    <source>
        <dbReference type="Proteomes" id="UP000887116"/>
    </source>
</evidence>
<dbReference type="Proteomes" id="UP000887116">
    <property type="component" value="Unassembled WGS sequence"/>
</dbReference>
<proteinExistence type="predicted"/>
<dbReference type="GO" id="GO:0071897">
    <property type="term" value="P:DNA biosynthetic process"/>
    <property type="evidence" value="ECO:0007669"/>
    <property type="project" value="UniProtKB-ARBA"/>
</dbReference>
<sequence>MEILNRSKGTLKDKISRIENFIESANEETEAVETIVKLKKVIVLQTNVEELRSSYCAIPNVKEAKLSAIDEELNLLEERLEKLKRVWGYEMIQFFMKGIKLYMEIFNETVEFENGRYIVQLPFRKSYNELSNNYPLAKQRFQNLWRRFGHDSELYQQYREIIRDYTEQGIIEEVKTEITDNELNRPVYYLPHQAVRKEGRLTSKTRIVFDAGSHQNNELSLNDCLWSGINLNPNLLDVLINFRLNAVAFCSDIKQAFLQICLANEHKDAVRFLWSDDEPSVHKKPKLQEFPGTVELLDRSFYVDDLISGGNEFEEALQTSRRAKDIMEAAGMDLRKWITNNANLMEQWKKENFDVYPVHETVSLGANETKVLGLSWNTHEDYLTTDTKSLLEFVSLDKNTKRFILQAVGKIFDPLGLISPFTVRMKCLLQDLWKEEIQWDDPLPSHIEKEWKKWCEELTHLGSLKIPRLVLDSTLLEDDIELHSFCDASKKAYGTAIYLRTKSRHGISVKLVTSKSRVAPLSCVTLPRLELLGALVAARLASKVKKIVNRKKSCLQYYWTDSKIVLFWIKGNKTRWKQFVANRVNEITSLTDPQSWYHCAGKENPADFLSRGLSADSLVTNSRWWTGAKFLTDPEFPKNLKQVVPELDYLTEPEKETVVQERKKMPEAQSSKETVLLNNDYSTIFDELLELSNNYFKVINILSYIFRFIYNCKNKSKKVGPLTVAEFKESEINLIKHVQRLLFDKKEIP</sequence>
<name>A0A8X6I165_TRICU</name>
<gene>
    <name evidence="1" type="primary">AVEN_153829_1</name>
    <name evidence="1" type="ORF">TNCT_616141</name>
</gene>
<dbReference type="InterPro" id="IPR008042">
    <property type="entry name" value="Retrotrans_Pao"/>
</dbReference>
<keyword evidence="2" id="KW-1185">Reference proteome</keyword>
<dbReference type="PANTHER" id="PTHR47331">
    <property type="entry name" value="PHD-TYPE DOMAIN-CONTAINING PROTEIN"/>
    <property type="match status" value="1"/>
</dbReference>
<accession>A0A8X6I165</accession>
<comment type="caution">
    <text evidence="1">The sequence shown here is derived from an EMBL/GenBank/DDBJ whole genome shotgun (WGS) entry which is preliminary data.</text>
</comment>
<organism evidence="1 2">
    <name type="scientific">Trichonephila clavata</name>
    <name type="common">Joro spider</name>
    <name type="synonym">Nephila clavata</name>
    <dbReference type="NCBI Taxonomy" id="2740835"/>
    <lineage>
        <taxon>Eukaryota</taxon>
        <taxon>Metazoa</taxon>
        <taxon>Ecdysozoa</taxon>
        <taxon>Arthropoda</taxon>
        <taxon>Chelicerata</taxon>
        <taxon>Arachnida</taxon>
        <taxon>Araneae</taxon>
        <taxon>Araneomorphae</taxon>
        <taxon>Entelegynae</taxon>
        <taxon>Araneoidea</taxon>
        <taxon>Nephilidae</taxon>
        <taxon>Trichonephila</taxon>
    </lineage>
</organism>
<dbReference type="AlphaFoldDB" id="A0A8X6I165"/>
<dbReference type="SUPFAM" id="SSF56672">
    <property type="entry name" value="DNA/RNA polymerases"/>
    <property type="match status" value="1"/>
</dbReference>
<feature type="non-terminal residue" evidence="1">
    <location>
        <position position="749"/>
    </location>
</feature>
<evidence type="ECO:0000313" key="1">
    <source>
        <dbReference type="EMBL" id="GFR33572.1"/>
    </source>
</evidence>